<keyword evidence="2" id="KW-1185">Reference proteome</keyword>
<dbReference type="EnsemblMetazoa" id="AMEC017030-RA">
    <property type="protein sequence ID" value="AMEC017030-PA"/>
    <property type="gene ID" value="AMEC017030"/>
</dbReference>
<evidence type="ECO:0000313" key="1">
    <source>
        <dbReference type="EnsemblMetazoa" id="AMEC017030-PA"/>
    </source>
</evidence>
<name>A0A182UAS4_9DIPT</name>
<dbReference type="AlphaFoldDB" id="A0A182UAS4"/>
<reference evidence="1" key="2">
    <citation type="submission" date="2020-05" db="UniProtKB">
        <authorList>
            <consortium name="EnsemblMetazoa"/>
        </authorList>
    </citation>
    <scope>IDENTIFICATION</scope>
    <source>
        <strain evidence="1">CM1001059</strain>
    </source>
</reference>
<dbReference type="Proteomes" id="UP000075902">
    <property type="component" value="Unassembled WGS sequence"/>
</dbReference>
<dbReference type="VEuPathDB" id="VectorBase:AMEC017030"/>
<proteinExistence type="predicted"/>
<protein>
    <submittedName>
        <fullName evidence="1">Uncharacterized protein</fullName>
    </submittedName>
</protein>
<accession>A0A182UAS4</accession>
<organism evidence="1 2">
    <name type="scientific">Anopheles melas</name>
    <dbReference type="NCBI Taxonomy" id="34690"/>
    <lineage>
        <taxon>Eukaryota</taxon>
        <taxon>Metazoa</taxon>
        <taxon>Ecdysozoa</taxon>
        <taxon>Arthropoda</taxon>
        <taxon>Hexapoda</taxon>
        <taxon>Insecta</taxon>
        <taxon>Pterygota</taxon>
        <taxon>Neoptera</taxon>
        <taxon>Endopterygota</taxon>
        <taxon>Diptera</taxon>
        <taxon>Nematocera</taxon>
        <taxon>Culicoidea</taxon>
        <taxon>Culicidae</taxon>
        <taxon>Anophelinae</taxon>
        <taxon>Anopheles</taxon>
    </lineage>
</organism>
<evidence type="ECO:0000313" key="2">
    <source>
        <dbReference type="Proteomes" id="UP000075902"/>
    </source>
</evidence>
<reference evidence="2" key="1">
    <citation type="submission" date="2014-01" db="EMBL/GenBank/DDBJ databases">
        <title>The Genome Sequence of Anopheles melas CM1001059_A (V2).</title>
        <authorList>
            <consortium name="The Broad Institute Genomics Platform"/>
            <person name="Neafsey D.E."/>
            <person name="Besansky N."/>
            <person name="Howell P."/>
            <person name="Walton C."/>
            <person name="Young S.K."/>
            <person name="Zeng Q."/>
            <person name="Gargeya S."/>
            <person name="Fitzgerald M."/>
            <person name="Haas B."/>
            <person name="Abouelleil A."/>
            <person name="Allen A.W."/>
            <person name="Alvarado L."/>
            <person name="Arachchi H.M."/>
            <person name="Berlin A.M."/>
            <person name="Chapman S.B."/>
            <person name="Gainer-Dewar J."/>
            <person name="Goldberg J."/>
            <person name="Griggs A."/>
            <person name="Gujja S."/>
            <person name="Hansen M."/>
            <person name="Howarth C."/>
            <person name="Imamovic A."/>
            <person name="Ireland A."/>
            <person name="Larimer J."/>
            <person name="McCowan C."/>
            <person name="Murphy C."/>
            <person name="Pearson M."/>
            <person name="Poon T.W."/>
            <person name="Priest M."/>
            <person name="Roberts A."/>
            <person name="Saif S."/>
            <person name="Shea T."/>
            <person name="Sisk P."/>
            <person name="Sykes S."/>
            <person name="Wortman J."/>
            <person name="Nusbaum C."/>
            <person name="Birren B."/>
        </authorList>
    </citation>
    <scope>NUCLEOTIDE SEQUENCE [LARGE SCALE GENOMIC DNA]</scope>
    <source>
        <strain evidence="2">CM1001059</strain>
    </source>
</reference>
<sequence length="458" mass="50784">MPTSWEQRTGAQAEVYHLTQKHNRRQQHQRTAQIEAARNLVPPQAGRLRVFLRIGPVAIVAVLLRPVVHQAGGMHAQYPPIERSLQAGRFGIVESQVVHEAGVLAHVHHTVLAAALHVVGDAVERAHHDTAQPILGQLVKQIIPILLIVRPALLIASSVFKSDASDADDCRRWNRPAWKSVRMTSAFRTKPMRNRRVLSSRNHPTAPPISSTHSWYSGCWSAGSRARRRLTVTSTSVTSANAAYPSAMQSHASTANGWNSFSNEVYGRFGGMPMIICVMWFGTPIRRYVWRLSEKPRLPKPKSAPRRCSNPTSPVLFTAYSMPHFTPSVGRTYRKVKLSRVASVSTMCTSSPYCTVRLSTVRIMENGDTSTVPTVREHPCRFVNRFGNQPAKRSHVPLLFAYRPISYGAALPHCPSTYGSYEKATSSPQLSASPFAKTTPTTTTTLMICRFHSSLITA</sequence>